<dbReference type="AlphaFoldDB" id="A0A1H9ISM4"/>
<dbReference type="PANTHER" id="PTHR23028">
    <property type="entry name" value="ACETYLTRANSFERASE"/>
    <property type="match status" value="1"/>
</dbReference>
<dbReference type="InterPro" id="IPR050879">
    <property type="entry name" value="Acyltransferase_3"/>
</dbReference>
<dbReference type="OrthoDB" id="3404679at2"/>
<feature type="transmembrane region" description="Helical" evidence="2">
    <location>
        <begin position="30"/>
        <end position="52"/>
    </location>
</feature>
<evidence type="ECO:0000313" key="4">
    <source>
        <dbReference type="EMBL" id="SEQ77518.1"/>
    </source>
</evidence>
<feature type="transmembrane region" description="Helical" evidence="2">
    <location>
        <begin position="155"/>
        <end position="176"/>
    </location>
</feature>
<name>A0A1H9ISM4_9PSEU</name>
<reference evidence="5" key="1">
    <citation type="submission" date="2016-10" db="EMBL/GenBank/DDBJ databases">
        <authorList>
            <person name="Varghese N."/>
            <person name="Submissions S."/>
        </authorList>
    </citation>
    <scope>NUCLEOTIDE SEQUENCE [LARGE SCALE GENOMIC DNA]</scope>
    <source>
        <strain evidence="5">CGMCC 4.578</strain>
    </source>
</reference>
<organism evidence="4 5">
    <name type="scientific">Lentzea flaviverrucosa</name>
    <dbReference type="NCBI Taxonomy" id="200379"/>
    <lineage>
        <taxon>Bacteria</taxon>
        <taxon>Bacillati</taxon>
        <taxon>Actinomycetota</taxon>
        <taxon>Actinomycetes</taxon>
        <taxon>Pseudonocardiales</taxon>
        <taxon>Pseudonocardiaceae</taxon>
        <taxon>Lentzea</taxon>
    </lineage>
</organism>
<sequence length="353" mass="38174">MRRIAGLDVVRGIAILLVMLRHAFPDVFPGAGVVGVVVFFTLSGYLITGVLQRELTNTGRVDFKRFYLRRARRLLPALAALIVVFAVVTLVFDPLGERDKLLRTVIVLVTFTGNLPISGVSPAAFHGWTLATEEQFYLLWPALLAFARVRDRTGAVLVVTALGALAACTATLVWLWPNADNAYALPTSWFVCFVIGAATRLRLTTAPRWAVPIALTGLAVLAVVPLRGHALTYLVAGPAIAACTAVLLLVWSKWERVATPVRPLVALGVLSYGAYLWNYPLTLWLRPELGAAAGPVAAVLTVVAAALSWRCVEEPVMRRGSRLFTVVSSARSLDREEPPPATTGGEGRGKHHE</sequence>
<feature type="region of interest" description="Disordered" evidence="1">
    <location>
        <begin position="331"/>
        <end position="353"/>
    </location>
</feature>
<feature type="transmembrane region" description="Helical" evidence="2">
    <location>
        <begin position="230"/>
        <end position="251"/>
    </location>
</feature>
<keyword evidence="4" id="KW-0012">Acyltransferase</keyword>
<dbReference type="EMBL" id="FOFT01000003">
    <property type="protein sequence ID" value="SEQ77518.1"/>
    <property type="molecule type" value="Genomic_DNA"/>
</dbReference>
<keyword evidence="4" id="KW-0808">Transferase</keyword>
<feature type="transmembrane region" description="Helical" evidence="2">
    <location>
        <begin position="206"/>
        <end position="224"/>
    </location>
</feature>
<keyword evidence="2" id="KW-0472">Membrane</keyword>
<dbReference type="GO" id="GO:0016020">
    <property type="term" value="C:membrane"/>
    <property type="evidence" value="ECO:0007669"/>
    <property type="project" value="TreeGrafter"/>
</dbReference>
<feature type="transmembrane region" description="Helical" evidence="2">
    <location>
        <begin position="104"/>
        <end position="125"/>
    </location>
</feature>
<keyword evidence="4" id="KW-0378">Hydrolase</keyword>
<dbReference type="GO" id="GO:0009103">
    <property type="term" value="P:lipopolysaccharide biosynthetic process"/>
    <property type="evidence" value="ECO:0007669"/>
    <property type="project" value="TreeGrafter"/>
</dbReference>
<evidence type="ECO:0000256" key="2">
    <source>
        <dbReference type="SAM" id="Phobius"/>
    </source>
</evidence>
<keyword evidence="2" id="KW-0812">Transmembrane</keyword>
<evidence type="ECO:0000313" key="5">
    <source>
        <dbReference type="Proteomes" id="UP000199028"/>
    </source>
</evidence>
<protein>
    <submittedName>
        <fullName evidence="4">Peptidoglycan/LPS O-acetylase OafA/YrhL, contains acyltransferase and SGNH-hydrolase domains</fullName>
    </submittedName>
</protein>
<evidence type="ECO:0000256" key="1">
    <source>
        <dbReference type="SAM" id="MobiDB-lite"/>
    </source>
</evidence>
<feature type="transmembrane region" description="Helical" evidence="2">
    <location>
        <begin position="7"/>
        <end position="24"/>
    </location>
</feature>
<feature type="transmembrane region" description="Helical" evidence="2">
    <location>
        <begin position="292"/>
        <end position="312"/>
    </location>
</feature>
<dbReference type="Proteomes" id="UP000199028">
    <property type="component" value="Unassembled WGS sequence"/>
</dbReference>
<feature type="transmembrane region" description="Helical" evidence="2">
    <location>
        <begin position="263"/>
        <end position="280"/>
    </location>
</feature>
<proteinExistence type="predicted"/>
<dbReference type="GO" id="GO:0016787">
    <property type="term" value="F:hydrolase activity"/>
    <property type="evidence" value="ECO:0007669"/>
    <property type="project" value="UniProtKB-KW"/>
</dbReference>
<evidence type="ECO:0000259" key="3">
    <source>
        <dbReference type="Pfam" id="PF01757"/>
    </source>
</evidence>
<dbReference type="Pfam" id="PF01757">
    <property type="entry name" value="Acyl_transf_3"/>
    <property type="match status" value="1"/>
</dbReference>
<keyword evidence="5" id="KW-1185">Reference proteome</keyword>
<feature type="transmembrane region" description="Helical" evidence="2">
    <location>
        <begin position="182"/>
        <end position="199"/>
    </location>
</feature>
<dbReference type="InterPro" id="IPR002656">
    <property type="entry name" value="Acyl_transf_3_dom"/>
</dbReference>
<gene>
    <name evidence="4" type="ORF">SAMN05216195_10310</name>
</gene>
<dbReference type="GO" id="GO:0016747">
    <property type="term" value="F:acyltransferase activity, transferring groups other than amino-acyl groups"/>
    <property type="evidence" value="ECO:0007669"/>
    <property type="project" value="InterPro"/>
</dbReference>
<keyword evidence="2" id="KW-1133">Transmembrane helix</keyword>
<dbReference type="PANTHER" id="PTHR23028:SF53">
    <property type="entry name" value="ACYL_TRANSF_3 DOMAIN-CONTAINING PROTEIN"/>
    <property type="match status" value="1"/>
</dbReference>
<dbReference type="RefSeq" id="WP_114773993.1">
    <property type="nucleotide sequence ID" value="NZ_FOFT01000003.1"/>
</dbReference>
<feature type="domain" description="Acyltransferase 3" evidence="3">
    <location>
        <begin position="5"/>
        <end position="307"/>
    </location>
</feature>
<accession>A0A1H9ISM4</accession>
<feature type="transmembrane region" description="Helical" evidence="2">
    <location>
        <begin position="73"/>
        <end position="92"/>
    </location>
</feature>